<evidence type="ECO:0000313" key="1">
    <source>
        <dbReference type="EMBL" id="KEQ26617.1"/>
    </source>
</evidence>
<evidence type="ECO:0000313" key="2">
    <source>
        <dbReference type="Proteomes" id="UP000028123"/>
    </source>
</evidence>
<gene>
    <name evidence="1" type="ORF">ET33_32770</name>
</gene>
<organism evidence="1 2">
    <name type="scientific">Paenibacillus tyrfis</name>
    <dbReference type="NCBI Taxonomy" id="1501230"/>
    <lineage>
        <taxon>Bacteria</taxon>
        <taxon>Bacillati</taxon>
        <taxon>Bacillota</taxon>
        <taxon>Bacilli</taxon>
        <taxon>Bacillales</taxon>
        <taxon>Paenibacillaceae</taxon>
        <taxon>Paenibacillus</taxon>
    </lineage>
</organism>
<proteinExistence type="predicted"/>
<name>A0A081P7E4_9BACL</name>
<sequence length="156" mass="17425">MSTTAKLSQNTAILLERARRFGITDESMLAGLAAGDTAVLQPAVGEWYSYDEFYAYADQHGEALEEAIRSGYRMKFNTPGGVQLWLQHRFGFEADVDYEVPEHGRVNGLKLQVAEVELLRSTLAPNWVILEEAADSAAKSVRTLRLVIRSLYEKGE</sequence>
<keyword evidence="2" id="KW-1185">Reference proteome</keyword>
<comment type="caution">
    <text evidence="1">The sequence shown here is derived from an EMBL/GenBank/DDBJ whole genome shotgun (WGS) entry which is preliminary data.</text>
</comment>
<dbReference type="AlphaFoldDB" id="A0A081P7E4"/>
<dbReference type="EMBL" id="JNVM01000006">
    <property type="protein sequence ID" value="KEQ26617.1"/>
    <property type="molecule type" value="Genomic_DNA"/>
</dbReference>
<reference evidence="1 2" key="1">
    <citation type="submission" date="2014-06" db="EMBL/GenBank/DDBJ databases">
        <title>Draft genome sequence of Paenibacillus sp. MSt1.</title>
        <authorList>
            <person name="Aw Y.K."/>
            <person name="Ong K.S."/>
            <person name="Gan H.M."/>
            <person name="Lee S.M."/>
        </authorList>
    </citation>
    <scope>NUCLEOTIDE SEQUENCE [LARGE SCALE GENOMIC DNA]</scope>
    <source>
        <strain evidence="1 2">MSt1</strain>
    </source>
</reference>
<dbReference type="Proteomes" id="UP000028123">
    <property type="component" value="Unassembled WGS sequence"/>
</dbReference>
<dbReference type="OrthoDB" id="2657532at2"/>
<protein>
    <submittedName>
        <fullName evidence="1">Uncharacterized protein</fullName>
    </submittedName>
</protein>
<accession>A0A081P7E4</accession>
<dbReference type="RefSeq" id="WP_036679914.1">
    <property type="nucleotide sequence ID" value="NZ_JNVM01000006.1"/>
</dbReference>
<dbReference type="eggNOG" id="ENOG50332XW">
    <property type="taxonomic scope" value="Bacteria"/>
</dbReference>